<dbReference type="SUPFAM" id="SSF54106">
    <property type="entry name" value="LysM domain"/>
    <property type="match status" value="1"/>
</dbReference>
<keyword evidence="1" id="KW-0472">Membrane</keyword>
<dbReference type="STRING" id="1548207.AXK11_04145"/>
<keyword evidence="1" id="KW-0812">Transmembrane</keyword>
<keyword evidence="4" id="KW-1185">Reference proteome</keyword>
<protein>
    <recommendedName>
        <fullName evidence="2">LysM domain-containing protein</fullName>
    </recommendedName>
</protein>
<sequence>MLPVGAIIVGVIGLLLGGYSAISLGNVKRTLAEHQGKMARFDSFESQVGTATSASEKATRDIGALTRSTQDAFNQVGAELGNLRGAITKLEESPRARSAATAAANRPAANAAANTGAAAAASGAQAAASGGGDYVVKSGDTGVRIARELGISFASLQAANPDVNWNRLGVGQRLKRP</sequence>
<comment type="caution">
    <text evidence="3">The sequence shown here is derived from an EMBL/GenBank/DDBJ whole genome shotgun (WGS) entry which is preliminary data.</text>
</comment>
<feature type="transmembrane region" description="Helical" evidence="1">
    <location>
        <begin position="6"/>
        <end position="27"/>
    </location>
</feature>
<dbReference type="InterPro" id="IPR018392">
    <property type="entry name" value="LysM"/>
</dbReference>
<dbReference type="Pfam" id="PF01476">
    <property type="entry name" value="LysM"/>
    <property type="match status" value="1"/>
</dbReference>
<gene>
    <name evidence="3" type="ORF">AXK11_04145</name>
</gene>
<reference evidence="4" key="1">
    <citation type="submission" date="2016-02" db="EMBL/GenBank/DDBJ databases">
        <authorList>
            <person name="Sanders J.G."/>
            <person name="Lin J.Y."/>
            <person name="Wertz J.T."/>
            <person name="Russell J.A."/>
            <person name="Moreau C.S."/>
            <person name="Powell S."/>
        </authorList>
    </citation>
    <scope>NUCLEOTIDE SEQUENCE [LARGE SCALE GENOMIC DNA]</scope>
    <source>
        <strain evidence="4">CAG34</strain>
    </source>
</reference>
<dbReference type="CDD" id="cd00118">
    <property type="entry name" value="LysM"/>
    <property type="match status" value="1"/>
</dbReference>
<accession>A0A139SPP4</accession>
<name>A0A139SPP4_9BACT</name>
<dbReference type="Proteomes" id="UP000070058">
    <property type="component" value="Unassembled WGS sequence"/>
</dbReference>
<dbReference type="Gene3D" id="3.10.350.10">
    <property type="entry name" value="LysM domain"/>
    <property type="match status" value="1"/>
</dbReference>
<evidence type="ECO:0000259" key="2">
    <source>
        <dbReference type="PROSITE" id="PS51782"/>
    </source>
</evidence>
<dbReference type="PROSITE" id="PS51782">
    <property type="entry name" value="LYSM"/>
    <property type="match status" value="1"/>
</dbReference>
<organism evidence="3 4">
    <name type="scientific">Cephaloticoccus primus</name>
    <dbReference type="NCBI Taxonomy" id="1548207"/>
    <lineage>
        <taxon>Bacteria</taxon>
        <taxon>Pseudomonadati</taxon>
        <taxon>Verrucomicrobiota</taxon>
        <taxon>Opitutia</taxon>
        <taxon>Opitutales</taxon>
        <taxon>Opitutaceae</taxon>
        <taxon>Cephaloticoccus</taxon>
    </lineage>
</organism>
<evidence type="ECO:0000313" key="3">
    <source>
        <dbReference type="EMBL" id="KXU36548.1"/>
    </source>
</evidence>
<dbReference type="SMART" id="SM00257">
    <property type="entry name" value="LysM"/>
    <property type="match status" value="1"/>
</dbReference>
<evidence type="ECO:0000313" key="4">
    <source>
        <dbReference type="Proteomes" id="UP000070058"/>
    </source>
</evidence>
<evidence type="ECO:0000256" key="1">
    <source>
        <dbReference type="SAM" id="Phobius"/>
    </source>
</evidence>
<keyword evidence="1" id="KW-1133">Transmembrane helix</keyword>
<dbReference type="AlphaFoldDB" id="A0A139SPP4"/>
<proteinExistence type="predicted"/>
<dbReference type="InterPro" id="IPR036779">
    <property type="entry name" value="LysM_dom_sf"/>
</dbReference>
<dbReference type="EMBL" id="LSZQ01000030">
    <property type="protein sequence ID" value="KXU36548.1"/>
    <property type="molecule type" value="Genomic_DNA"/>
</dbReference>
<feature type="domain" description="LysM" evidence="2">
    <location>
        <begin position="132"/>
        <end position="176"/>
    </location>
</feature>